<organism evidence="1 2">
    <name type="scientific">Scutellospora calospora</name>
    <dbReference type="NCBI Taxonomy" id="85575"/>
    <lineage>
        <taxon>Eukaryota</taxon>
        <taxon>Fungi</taxon>
        <taxon>Fungi incertae sedis</taxon>
        <taxon>Mucoromycota</taxon>
        <taxon>Glomeromycotina</taxon>
        <taxon>Glomeromycetes</taxon>
        <taxon>Diversisporales</taxon>
        <taxon>Gigasporaceae</taxon>
        <taxon>Scutellospora</taxon>
    </lineage>
</organism>
<name>A0ACA9MVM2_9GLOM</name>
<reference evidence="1" key="1">
    <citation type="submission" date="2021-06" db="EMBL/GenBank/DDBJ databases">
        <authorList>
            <person name="Kallberg Y."/>
            <person name="Tangrot J."/>
            <person name="Rosling A."/>
        </authorList>
    </citation>
    <scope>NUCLEOTIDE SEQUENCE</scope>
    <source>
        <strain evidence="1">AU212A</strain>
    </source>
</reference>
<feature type="non-terminal residue" evidence="1">
    <location>
        <position position="45"/>
    </location>
</feature>
<proteinExistence type="predicted"/>
<dbReference type="EMBL" id="CAJVPM010016915">
    <property type="protein sequence ID" value="CAG8616966.1"/>
    <property type="molecule type" value="Genomic_DNA"/>
</dbReference>
<gene>
    <name evidence="1" type="ORF">SCALOS_LOCUS7512</name>
</gene>
<evidence type="ECO:0000313" key="2">
    <source>
        <dbReference type="Proteomes" id="UP000789860"/>
    </source>
</evidence>
<sequence>MVYSLGELTRIIIDTIEKPSVTLRDKFRELYNLNLSQLENFKYIQ</sequence>
<accession>A0ACA9MVM2</accession>
<protein>
    <submittedName>
        <fullName evidence="1">5871_t:CDS:1</fullName>
    </submittedName>
</protein>
<evidence type="ECO:0000313" key="1">
    <source>
        <dbReference type="EMBL" id="CAG8616966.1"/>
    </source>
</evidence>
<comment type="caution">
    <text evidence="1">The sequence shown here is derived from an EMBL/GenBank/DDBJ whole genome shotgun (WGS) entry which is preliminary data.</text>
</comment>
<dbReference type="Proteomes" id="UP000789860">
    <property type="component" value="Unassembled WGS sequence"/>
</dbReference>
<keyword evidence="2" id="KW-1185">Reference proteome</keyword>